<proteinExistence type="predicted"/>
<dbReference type="SMART" id="SM00317">
    <property type="entry name" value="SET"/>
    <property type="match status" value="1"/>
</dbReference>
<dbReference type="PANTHER" id="PTHR47332:SF2">
    <property type="entry name" value="SET-6"/>
    <property type="match status" value="1"/>
</dbReference>
<organism evidence="3 4">
    <name type="scientific">Letharia columbiana</name>
    <dbReference type="NCBI Taxonomy" id="112416"/>
    <lineage>
        <taxon>Eukaryota</taxon>
        <taxon>Fungi</taxon>
        <taxon>Dikarya</taxon>
        <taxon>Ascomycota</taxon>
        <taxon>Pezizomycotina</taxon>
        <taxon>Lecanoromycetes</taxon>
        <taxon>OSLEUM clade</taxon>
        <taxon>Lecanoromycetidae</taxon>
        <taxon>Lecanorales</taxon>
        <taxon>Lecanorineae</taxon>
        <taxon>Parmeliaceae</taxon>
        <taxon>Letharia</taxon>
    </lineage>
</organism>
<feature type="region of interest" description="Disordered" evidence="1">
    <location>
        <begin position="225"/>
        <end position="247"/>
    </location>
</feature>
<feature type="compositionally biased region" description="Polar residues" evidence="1">
    <location>
        <begin position="225"/>
        <end position="234"/>
    </location>
</feature>
<dbReference type="RefSeq" id="XP_037158660.1">
    <property type="nucleotide sequence ID" value="XM_037314458.1"/>
</dbReference>
<protein>
    <recommendedName>
        <fullName evidence="2">SET domain-containing protein</fullName>
    </recommendedName>
</protein>
<dbReference type="Pfam" id="PF00856">
    <property type="entry name" value="SET"/>
    <property type="match status" value="1"/>
</dbReference>
<dbReference type="InterPro" id="IPR046341">
    <property type="entry name" value="SET_dom_sf"/>
</dbReference>
<dbReference type="InterPro" id="IPR053185">
    <property type="entry name" value="SET_domain_protein"/>
</dbReference>
<evidence type="ECO:0000259" key="2">
    <source>
        <dbReference type="PROSITE" id="PS50280"/>
    </source>
</evidence>
<dbReference type="OrthoDB" id="265717at2759"/>
<dbReference type="SUPFAM" id="SSF82199">
    <property type="entry name" value="SET domain"/>
    <property type="match status" value="1"/>
</dbReference>
<dbReference type="PROSITE" id="PS50280">
    <property type="entry name" value="SET"/>
    <property type="match status" value="1"/>
</dbReference>
<accession>A0A8H6FFJ2</accession>
<gene>
    <name evidence="3" type="ORF">HO173_012623</name>
</gene>
<dbReference type="GeneID" id="59294257"/>
<dbReference type="InterPro" id="IPR001214">
    <property type="entry name" value="SET_dom"/>
</dbReference>
<dbReference type="AlphaFoldDB" id="A0A8H6FFJ2"/>
<dbReference type="CDD" id="cd20071">
    <property type="entry name" value="SET_SMYD"/>
    <property type="match status" value="1"/>
</dbReference>
<dbReference type="PANTHER" id="PTHR47332">
    <property type="entry name" value="SET DOMAIN-CONTAINING PROTEIN 5"/>
    <property type="match status" value="1"/>
</dbReference>
<dbReference type="EMBL" id="JACCJC010000096">
    <property type="protein sequence ID" value="KAF6225993.1"/>
    <property type="molecule type" value="Genomic_DNA"/>
</dbReference>
<comment type="caution">
    <text evidence="3">The sequence shown here is derived from an EMBL/GenBank/DDBJ whole genome shotgun (WGS) entry which is preliminary data.</text>
</comment>
<reference evidence="3 4" key="1">
    <citation type="journal article" date="2020" name="Genomics">
        <title>Complete, high-quality genomes from long-read metagenomic sequencing of two wolf lichen thalli reveals enigmatic genome architecture.</title>
        <authorList>
            <person name="McKenzie S.K."/>
            <person name="Walston R.F."/>
            <person name="Allen J.L."/>
        </authorList>
    </citation>
    <scope>NUCLEOTIDE SEQUENCE [LARGE SCALE GENOMIC DNA]</scope>
    <source>
        <strain evidence="3">WasteWater2</strain>
    </source>
</reference>
<evidence type="ECO:0000313" key="3">
    <source>
        <dbReference type="EMBL" id="KAF6225993.1"/>
    </source>
</evidence>
<evidence type="ECO:0000313" key="4">
    <source>
        <dbReference type="Proteomes" id="UP000578531"/>
    </source>
</evidence>
<feature type="domain" description="SET" evidence="2">
    <location>
        <begin position="43"/>
        <end position="176"/>
    </location>
</feature>
<evidence type="ECO:0000256" key="1">
    <source>
        <dbReference type="SAM" id="MobiDB-lite"/>
    </source>
</evidence>
<dbReference type="Proteomes" id="UP000578531">
    <property type="component" value="Unassembled WGS sequence"/>
</dbReference>
<sequence length="247" mass="28102">MKAFSIPSQYRWKSAKQYPSKYRQELHLALQRLAIPPNLPNQKLFKITTSAGKGQGWKALKDIQPGTPLLDEEALFWVPDDTTVDETFDRFEGFSTLSCPNPATPQRRFEVNSFAMGKDRRQKTRSGIFLLASRINHSCIPNAYCAWNSDLGKKGRLTVYAIVYIPKHAEILIDYCYPDSLKSRDQRHQGRSNYGFTCTCTACQSNTDSGTESQNSRQIMGNLESQIDQRVPQDNNEELTPRSIPTQ</sequence>
<keyword evidence="4" id="KW-1185">Reference proteome</keyword>
<dbReference type="Gene3D" id="2.170.270.10">
    <property type="entry name" value="SET domain"/>
    <property type="match status" value="1"/>
</dbReference>
<name>A0A8H6FFJ2_9LECA</name>